<dbReference type="CDD" id="cd21740">
    <property type="entry name" value="C2_II_SUZ12"/>
    <property type="match status" value="1"/>
</dbReference>
<gene>
    <name evidence="10" type="ORF">V9T40_001774</name>
</gene>
<dbReference type="GO" id="GO:0000027">
    <property type="term" value="P:ribosomal large subunit assembly"/>
    <property type="evidence" value="ECO:0007669"/>
    <property type="project" value="TreeGrafter"/>
</dbReference>
<protein>
    <recommendedName>
        <fullName evidence="9">Brix domain-containing protein</fullName>
    </recommendedName>
</protein>
<dbReference type="InterPro" id="IPR019135">
    <property type="entry name" value="Polycomb_protein_VEFS-Box"/>
</dbReference>
<dbReference type="PANTHER" id="PTHR12661">
    <property type="entry name" value="PETER PAN-RELATED"/>
    <property type="match status" value="1"/>
</dbReference>
<dbReference type="Pfam" id="PF04427">
    <property type="entry name" value="Brix"/>
    <property type="match status" value="1"/>
</dbReference>
<organism evidence="10 11">
    <name type="scientific">Parthenolecanium corni</name>
    <dbReference type="NCBI Taxonomy" id="536013"/>
    <lineage>
        <taxon>Eukaryota</taxon>
        <taxon>Metazoa</taxon>
        <taxon>Ecdysozoa</taxon>
        <taxon>Arthropoda</taxon>
        <taxon>Hexapoda</taxon>
        <taxon>Insecta</taxon>
        <taxon>Pterygota</taxon>
        <taxon>Neoptera</taxon>
        <taxon>Paraneoptera</taxon>
        <taxon>Hemiptera</taxon>
        <taxon>Sternorrhyncha</taxon>
        <taxon>Coccoidea</taxon>
        <taxon>Coccidae</taxon>
        <taxon>Parthenolecanium</taxon>
    </lineage>
</organism>
<name>A0AAN9Y379_9HEMI</name>
<dbReference type="GO" id="GO:0008270">
    <property type="term" value="F:zinc ion binding"/>
    <property type="evidence" value="ECO:0007669"/>
    <property type="project" value="UniProtKB-KW"/>
</dbReference>
<keyword evidence="7" id="KW-0175">Coiled coil</keyword>
<dbReference type="InterPro" id="IPR057540">
    <property type="entry name" value="Znf_SUZ12"/>
</dbReference>
<dbReference type="GO" id="GO:0019843">
    <property type="term" value="F:rRNA binding"/>
    <property type="evidence" value="ECO:0007669"/>
    <property type="project" value="InterPro"/>
</dbReference>
<feature type="domain" description="Brix" evidence="9">
    <location>
        <begin position="664"/>
        <end position="926"/>
    </location>
</feature>
<comment type="similarity">
    <text evidence="1">Belongs to the VEFS (VRN2-EMF2-FIS2-SU(Z)12) family.</text>
</comment>
<accession>A0AAN9Y379</accession>
<dbReference type="GO" id="GO:0006364">
    <property type="term" value="P:rRNA processing"/>
    <property type="evidence" value="ECO:0007669"/>
    <property type="project" value="InterPro"/>
</dbReference>
<keyword evidence="3" id="KW-0863">Zinc-finger</keyword>
<evidence type="ECO:0000256" key="7">
    <source>
        <dbReference type="SAM" id="Coils"/>
    </source>
</evidence>
<keyword evidence="4" id="KW-0862">Zinc</keyword>
<evidence type="ECO:0000256" key="2">
    <source>
        <dbReference type="ARBA" id="ARBA00022723"/>
    </source>
</evidence>
<keyword evidence="2" id="KW-0479">Metal-binding</keyword>
<keyword evidence="11" id="KW-1185">Reference proteome</keyword>
<proteinExistence type="inferred from homology"/>
<evidence type="ECO:0000256" key="3">
    <source>
        <dbReference type="ARBA" id="ARBA00022771"/>
    </source>
</evidence>
<dbReference type="Pfam" id="PF23320">
    <property type="entry name" value="Zn_SUZ12"/>
    <property type="match status" value="1"/>
</dbReference>
<feature type="compositionally biased region" description="Basic and acidic residues" evidence="8">
    <location>
        <begin position="972"/>
        <end position="985"/>
    </location>
</feature>
<dbReference type="GO" id="GO:0030687">
    <property type="term" value="C:preribosome, large subunit precursor"/>
    <property type="evidence" value="ECO:0007669"/>
    <property type="project" value="TreeGrafter"/>
</dbReference>
<sequence>MPPRKRDKEIEPKKQETKPDQELFIQAYEKPTQIYKFLRARFKHSPYFLYRNITYMTHRTRKRKSSRSCVKIDNLAERMVAQKRETSLATTKFEFLTIKYLGFFSKDGSTEPVKVDTLLMKVSNKKRKVNNCPVETKQFDPVFIPCNPPDDASPMKTKIVIPTENLNLTNGHSVKSYNLLVLVGIVAKNGFTKDVDLNGPSAKKRKLSNGKEDKSDFQYGTNLTVYDKLNRCLLPDGDYQLLMHELTPNSPKISHVNTTWETIPDLEENETSPAFQNYAAGPNLKLRLRWTNNPDGDEIPTDSSVPEIDGSETTLNNCCSNKENNNPDTNGVVKVSSSSTKEESNFQIIFQFLYSNNSRQQTEPYRGYNCPWCPKLDCLNLYSLLKHLKLCHARFAFTYTEIPNGARIDVSLNDKYDGSYIGASRDIVHGSIGLGRKRGPVRRAPVSKILVCHPKRPRVCSLIEFLHEKDDVDVVDGRAFISGHNRLYHHTTTCLPIYPKEMEVDSEDENDPKWLQKKTTMMIDDFTDVNDGEKELMKMWNLHVMKHGFVGDCQIPLASTMFLESRGQELLRKNLYRNFVLHMCNMFDFGLVSPVTVYTTIQRLQEMIGEGTEISTILRESWSLQRTNWLKNVHAAHVTKHRNRRVKKPVKLKYEEPDELKRAPHSFVIHRGTVGKYILELEKDFRKVMDPFTASNLQVMKKNSLKDFVSISSALKVSHMFIFTQSEIGPYLRIARLPQGPTLMFRIHNYSLGRDVISALKKQMTNKKLFSHAPLAILNNFSGDGSHVKLMASVFQNMFPTINVTKVKLSEIRRCVMLNYDPETQLVDFRHYAIKAVPVGLSRSVKKIVQSKIPNLSKYEDISEFLTKPSMMSDSEMEDDPNSHVEVPQKLPARGNIVSQKSSIRLSELGPRLTLQLIKVEEGLLNGEVLYHALVEKTYEEKKVIRKRLEERRRLKEERRIEQERNIRFKEKMKEEHKVKSLEGMKKKKKMEDGDDDDE</sequence>
<evidence type="ECO:0000313" key="10">
    <source>
        <dbReference type="EMBL" id="KAK7590161.1"/>
    </source>
</evidence>
<feature type="region of interest" description="Disordered" evidence="8">
    <location>
        <begin position="972"/>
        <end position="999"/>
    </location>
</feature>
<evidence type="ECO:0000256" key="8">
    <source>
        <dbReference type="SAM" id="MobiDB-lite"/>
    </source>
</evidence>
<dbReference type="SMART" id="SM00879">
    <property type="entry name" value="Brix"/>
    <property type="match status" value="1"/>
</dbReference>
<keyword evidence="6" id="KW-0804">Transcription</keyword>
<dbReference type="PROSITE" id="PS50833">
    <property type="entry name" value="BRIX"/>
    <property type="match status" value="1"/>
</dbReference>
<dbReference type="Pfam" id="PF09733">
    <property type="entry name" value="VEFS-Box"/>
    <property type="match status" value="1"/>
</dbReference>
<keyword evidence="5" id="KW-0805">Transcription regulation</keyword>
<dbReference type="AlphaFoldDB" id="A0AAN9Y379"/>
<dbReference type="InterPro" id="IPR007109">
    <property type="entry name" value="Brix"/>
</dbReference>
<evidence type="ECO:0000256" key="4">
    <source>
        <dbReference type="ARBA" id="ARBA00022833"/>
    </source>
</evidence>
<dbReference type="InterPro" id="IPR045112">
    <property type="entry name" value="PPAN-like"/>
</dbReference>
<dbReference type="EMBL" id="JBBCAQ010000022">
    <property type="protein sequence ID" value="KAK7590161.1"/>
    <property type="molecule type" value="Genomic_DNA"/>
</dbReference>
<evidence type="ECO:0000256" key="6">
    <source>
        <dbReference type="ARBA" id="ARBA00023163"/>
    </source>
</evidence>
<comment type="caution">
    <text evidence="10">The sequence shown here is derived from an EMBL/GenBank/DDBJ whole genome shotgun (WGS) entry which is preliminary data.</text>
</comment>
<dbReference type="CDD" id="cd21551">
    <property type="entry name" value="VEFS-box_SUZ12"/>
    <property type="match status" value="1"/>
</dbReference>
<evidence type="ECO:0000313" key="11">
    <source>
        <dbReference type="Proteomes" id="UP001367676"/>
    </source>
</evidence>
<reference evidence="10 11" key="1">
    <citation type="submission" date="2024-03" db="EMBL/GenBank/DDBJ databases">
        <title>Adaptation during the transition from Ophiocordyceps entomopathogen to insect associate is accompanied by gene loss and intensified selection.</title>
        <authorList>
            <person name="Ward C.M."/>
            <person name="Onetto C.A."/>
            <person name="Borneman A.R."/>
        </authorList>
    </citation>
    <scope>NUCLEOTIDE SEQUENCE [LARGE SCALE GENOMIC DNA]</scope>
    <source>
        <strain evidence="10">AWRI1</strain>
        <tissue evidence="10">Single Adult Female</tissue>
    </source>
</reference>
<evidence type="ECO:0000256" key="5">
    <source>
        <dbReference type="ARBA" id="ARBA00023015"/>
    </source>
</evidence>
<dbReference type="CDD" id="cd21750">
    <property type="entry name" value="ZnB-Zn_SUZ12"/>
    <property type="match status" value="1"/>
</dbReference>
<evidence type="ECO:0000259" key="9">
    <source>
        <dbReference type="PROSITE" id="PS50833"/>
    </source>
</evidence>
<feature type="coiled-coil region" evidence="7">
    <location>
        <begin position="939"/>
        <end position="972"/>
    </location>
</feature>
<dbReference type="Proteomes" id="UP001367676">
    <property type="component" value="Unassembled WGS sequence"/>
</dbReference>
<evidence type="ECO:0000256" key="1">
    <source>
        <dbReference type="ARBA" id="ARBA00007416"/>
    </source>
</evidence>
<dbReference type="PANTHER" id="PTHR12661:SF5">
    <property type="entry name" value="SUPPRESSOR OF SWI4 1 HOMOLOG"/>
    <property type="match status" value="1"/>
</dbReference>